<dbReference type="PROSITE" id="PS01159">
    <property type="entry name" value="WW_DOMAIN_1"/>
    <property type="match status" value="1"/>
</dbReference>
<proteinExistence type="predicted"/>
<evidence type="ECO:0000313" key="2">
    <source>
        <dbReference type="EMBL" id="KAG7574221.1"/>
    </source>
</evidence>
<dbReference type="PROSITE" id="PS50020">
    <property type="entry name" value="WW_DOMAIN_2"/>
    <property type="match status" value="1"/>
</dbReference>
<gene>
    <name evidence="2" type="ORF">ISN44_As09g024230</name>
</gene>
<dbReference type="OrthoDB" id="1085421at2759"/>
<accession>A0A8T2ALA9</accession>
<protein>
    <submittedName>
        <fullName evidence="2">WW domain superfamily</fullName>
    </submittedName>
</protein>
<evidence type="ECO:0000313" key="3">
    <source>
        <dbReference type="Proteomes" id="UP000694251"/>
    </source>
</evidence>
<dbReference type="AlphaFoldDB" id="A0A8T2ALA9"/>
<dbReference type="InterPro" id="IPR001202">
    <property type="entry name" value="WW_dom"/>
</dbReference>
<organism evidence="2 3">
    <name type="scientific">Arabidopsis suecica</name>
    <name type="common">Swedish thale-cress</name>
    <name type="synonym">Cardaminopsis suecica</name>
    <dbReference type="NCBI Taxonomy" id="45249"/>
    <lineage>
        <taxon>Eukaryota</taxon>
        <taxon>Viridiplantae</taxon>
        <taxon>Streptophyta</taxon>
        <taxon>Embryophyta</taxon>
        <taxon>Tracheophyta</taxon>
        <taxon>Spermatophyta</taxon>
        <taxon>Magnoliopsida</taxon>
        <taxon>eudicotyledons</taxon>
        <taxon>Gunneridae</taxon>
        <taxon>Pentapetalae</taxon>
        <taxon>rosids</taxon>
        <taxon>malvids</taxon>
        <taxon>Brassicales</taxon>
        <taxon>Brassicaceae</taxon>
        <taxon>Camelineae</taxon>
        <taxon>Arabidopsis</taxon>
    </lineage>
</organism>
<comment type="caution">
    <text evidence="2">The sequence shown here is derived from an EMBL/GenBank/DDBJ whole genome shotgun (WGS) entry which is preliminary data.</text>
</comment>
<name>A0A8T2ALA9_ARASU</name>
<dbReference type="EMBL" id="JAEFBJ010000009">
    <property type="protein sequence ID" value="KAG7574221.1"/>
    <property type="molecule type" value="Genomic_DNA"/>
</dbReference>
<reference evidence="2 3" key="1">
    <citation type="submission" date="2020-12" db="EMBL/GenBank/DDBJ databases">
        <title>Concerted genomic and epigenomic changes stabilize Arabidopsis allopolyploids.</title>
        <authorList>
            <person name="Chen Z."/>
        </authorList>
    </citation>
    <scope>NUCLEOTIDE SEQUENCE [LARGE SCALE GENOMIC DNA]</scope>
    <source>
        <strain evidence="2">As9502</strain>
        <tissue evidence="2">Leaf</tissue>
    </source>
</reference>
<dbReference type="CDD" id="cd00201">
    <property type="entry name" value="WW"/>
    <property type="match status" value="1"/>
</dbReference>
<keyword evidence="3" id="KW-1185">Reference proteome</keyword>
<evidence type="ECO:0000259" key="1">
    <source>
        <dbReference type="PROSITE" id="PS50020"/>
    </source>
</evidence>
<dbReference type="Proteomes" id="UP000694251">
    <property type="component" value="Chromosome 9"/>
</dbReference>
<feature type="domain" description="WW" evidence="1">
    <location>
        <begin position="351"/>
        <end position="384"/>
    </location>
</feature>
<dbReference type="SMART" id="SM00456">
    <property type="entry name" value="WW"/>
    <property type="match status" value="1"/>
</dbReference>
<sequence>MEGSATKGLELKVDFGKRRLDLDLPHPSRSATKGLELWFDIGKLRFPRSVRYAMRSATKDLELRNSYADIGKSRHSIVSRIYVEGYDTSLSGHDFVYAMRAHFVSCGEVMLVYIPGYVRGGGRSIGNRFAFVYLRGEGAEERALKLHGSYMGGHKLVVEPYPFHATYLDHKLAPMREADNKQQYTFFVEGYDTSLPLDYVKFKLYEHFSKCGSIRFIISVTQKEHGGPLSSSAKTSVDGIDLIEKVLQLGRCDVKRLENIYITRVAPPEPDEAFLPCIHPAHLWTCSSSKTPSAMAAAATAPEDPNLPEPPCMSTLLPYPYNLRFQNLDVESKKLFYASQPAVKRYAPEDPSLPEPWKRLESSNTYSYYWNTETNVTQYERPPSSS</sequence>